<dbReference type="InterPro" id="IPR036271">
    <property type="entry name" value="Tet_transcr_reg_TetR-rel_C_sf"/>
</dbReference>
<dbReference type="InterPro" id="IPR009057">
    <property type="entry name" value="Homeodomain-like_sf"/>
</dbReference>
<dbReference type="Pfam" id="PF02909">
    <property type="entry name" value="TetR_C_1"/>
    <property type="match status" value="1"/>
</dbReference>
<dbReference type="PROSITE" id="PS50977">
    <property type="entry name" value="HTH_TETR_2"/>
    <property type="match status" value="1"/>
</dbReference>
<protein>
    <submittedName>
        <fullName evidence="7">TetR/AcrR family transcriptional regulator C-terminal domain-containing protein</fullName>
    </submittedName>
</protein>
<dbReference type="EMBL" id="JBIAXI010000006">
    <property type="protein sequence ID" value="MFF4773433.1"/>
    <property type="molecule type" value="Genomic_DNA"/>
</dbReference>
<accession>A0ABW6V2B2</accession>
<dbReference type="Gene3D" id="1.10.357.10">
    <property type="entry name" value="Tetracycline Repressor, domain 2"/>
    <property type="match status" value="1"/>
</dbReference>
<dbReference type="RefSeq" id="WP_387341825.1">
    <property type="nucleotide sequence ID" value="NZ_JBIAXI010000006.1"/>
</dbReference>
<dbReference type="PANTHER" id="PTHR30055:SF151">
    <property type="entry name" value="TRANSCRIPTIONAL REGULATORY PROTEIN"/>
    <property type="match status" value="1"/>
</dbReference>
<feature type="DNA-binding region" description="H-T-H motif" evidence="5">
    <location>
        <begin position="19"/>
        <end position="38"/>
    </location>
</feature>
<evidence type="ECO:0000256" key="1">
    <source>
        <dbReference type="ARBA" id="ARBA00022491"/>
    </source>
</evidence>
<proteinExistence type="predicted"/>
<name>A0ABW6V2B2_MICFU</name>
<dbReference type="Proteomes" id="UP001602119">
    <property type="component" value="Unassembled WGS sequence"/>
</dbReference>
<feature type="domain" description="HTH tetR-type" evidence="6">
    <location>
        <begin position="1"/>
        <end position="56"/>
    </location>
</feature>
<keyword evidence="1" id="KW-0678">Repressor</keyword>
<dbReference type="PANTHER" id="PTHR30055">
    <property type="entry name" value="HTH-TYPE TRANSCRIPTIONAL REGULATOR RUTR"/>
    <property type="match status" value="1"/>
</dbReference>
<dbReference type="InterPro" id="IPR003012">
    <property type="entry name" value="Tet_transcr_reg_TetR"/>
</dbReference>
<evidence type="ECO:0000259" key="6">
    <source>
        <dbReference type="PROSITE" id="PS50977"/>
    </source>
</evidence>
<dbReference type="InterPro" id="IPR001647">
    <property type="entry name" value="HTH_TetR"/>
</dbReference>
<dbReference type="Gene3D" id="1.10.10.60">
    <property type="entry name" value="Homeodomain-like"/>
    <property type="match status" value="1"/>
</dbReference>
<evidence type="ECO:0000313" key="8">
    <source>
        <dbReference type="Proteomes" id="UP001602119"/>
    </source>
</evidence>
<dbReference type="InterPro" id="IPR050109">
    <property type="entry name" value="HTH-type_TetR-like_transc_reg"/>
</dbReference>
<dbReference type="SUPFAM" id="SSF46689">
    <property type="entry name" value="Homeodomain-like"/>
    <property type="match status" value="1"/>
</dbReference>
<sequence>MIARTALRLLNEVGLDGLSMRLVAKELDVRVSALYWHVRNKQQLLDAMAEVMFLDAVDGPEAPARGESWDDWLRLAVGDRMRRAMLRYRDGARVFAGTNLTHPALFRVTELVLRTLCAEGLTLQQAAQGFQVLYHFTVSYAIEEQARQGAAYDDENPYSRPPEIDATR</sequence>
<dbReference type="PRINTS" id="PR00455">
    <property type="entry name" value="HTHTETR"/>
</dbReference>
<evidence type="ECO:0000313" key="7">
    <source>
        <dbReference type="EMBL" id="MFF4773433.1"/>
    </source>
</evidence>
<comment type="caution">
    <text evidence="7">The sequence shown here is derived from an EMBL/GenBank/DDBJ whole genome shotgun (WGS) entry which is preliminary data.</text>
</comment>
<keyword evidence="3 5" id="KW-0238">DNA-binding</keyword>
<reference evidence="7 8" key="1">
    <citation type="submission" date="2024-10" db="EMBL/GenBank/DDBJ databases">
        <title>The Natural Products Discovery Center: Release of the First 8490 Sequenced Strains for Exploring Actinobacteria Biosynthetic Diversity.</title>
        <authorList>
            <person name="Kalkreuter E."/>
            <person name="Kautsar S.A."/>
            <person name="Yang D."/>
            <person name="Bader C.D."/>
            <person name="Teijaro C.N."/>
            <person name="Fluegel L."/>
            <person name="Davis C.M."/>
            <person name="Simpson J.R."/>
            <person name="Lauterbach L."/>
            <person name="Steele A.D."/>
            <person name="Gui C."/>
            <person name="Meng S."/>
            <person name="Li G."/>
            <person name="Viehrig K."/>
            <person name="Ye F."/>
            <person name="Su P."/>
            <person name="Kiefer A.F."/>
            <person name="Nichols A."/>
            <person name="Cepeda A.J."/>
            <person name="Yan W."/>
            <person name="Fan B."/>
            <person name="Jiang Y."/>
            <person name="Adhikari A."/>
            <person name="Zheng C.-J."/>
            <person name="Schuster L."/>
            <person name="Cowan T.M."/>
            <person name="Smanski M.J."/>
            <person name="Chevrette M.G."/>
            <person name="De Carvalho L.P.S."/>
            <person name="Shen B."/>
        </authorList>
    </citation>
    <scope>NUCLEOTIDE SEQUENCE [LARGE SCALE GENOMIC DNA]</scope>
    <source>
        <strain evidence="7 8">NPDC001281</strain>
    </source>
</reference>
<gene>
    <name evidence="7" type="ORF">ACFY05_11300</name>
</gene>
<keyword evidence="4" id="KW-0804">Transcription</keyword>
<organism evidence="7 8">
    <name type="scientific">Microtetraspora fusca</name>
    <dbReference type="NCBI Taxonomy" id="1997"/>
    <lineage>
        <taxon>Bacteria</taxon>
        <taxon>Bacillati</taxon>
        <taxon>Actinomycetota</taxon>
        <taxon>Actinomycetes</taxon>
        <taxon>Streptosporangiales</taxon>
        <taxon>Streptosporangiaceae</taxon>
        <taxon>Microtetraspora</taxon>
    </lineage>
</organism>
<dbReference type="InterPro" id="IPR004111">
    <property type="entry name" value="Repressor_TetR_C"/>
</dbReference>
<keyword evidence="2" id="KW-0805">Transcription regulation</keyword>
<keyword evidence="8" id="KW-1185">Reference proteome</keyword>
<dbReference type="Pfam" id="PF00440">
    <property type="entry name" value="TetR_N"/>
    <property type="match status" value="1"/>
</dbReference>
<evidence type="ECO:0000256" key="5">
    <source>
        <dbReference type="PROSITE-ProRule" id="PRU00335"/>
    </source>
</evidence>
<dbReference type="PRINTS" id="PR00400">
    <property type="entry name" value="TETREPRESSOR"/>
</dbReference>
<dbReference type="SUPFAM" id="SSF48498">
    <property type="entry name" value="Tetracyclin repressor-like, C-terminal domain"/>
    <property type="match status" value="1"/>
</dbReference>
<evidence type="ECO:0000256" key="2">
    <source>
        <dbReference type="ARBA" id="ARBA00023015"/>
    </source>
</evidence>
<evidence type="ECO:0000256" key="4">
    <source>
        <dbReference type="ARBA" id="ARBA00023163"/>
    </source>
</evidence>
<evidence type="ECO:0000256" key="3">
    <source>
        <dbReference type="ARBA" id="ARBA00023125"/>
    </source>
</evidence>